<name>A0A434AXY6_9BACT</name>
<comment type="caution">
    <text evidence="1">The sequence shown here is derived from an EMBL/GenBank/DDBJ whole genome shotgun (WGS) entry which is preliminary data.</text>
</comment>
<dbReference type="RefSeq" id="WP_127342710.1">
    <property type="nucleotide sequence ID" value="NZ_RJJX01000003.1"/>
</dbReference>
<dbReference type="EMBL" id="RJJX01000003">
    <property type="protein sequence ID" value="RUT79417.1"/>
    <property type="molecule type" value="Genomic_DNA"/>
</dbReference>
<gene>
    <name evidence="1" type="ORF">DLK05_04140</name>
</gene>
<organism evidence="1 2">
    <name type="scientific">Ancylomarina longa</name>
    <dbReference type="NCBI Taxonomy" id="2487017"/>
    <lineage>
        <taxon>Bacteria</taxon>
        <taxon>Pseudomonadati</taxon>
        <taxon>Bacteroidota</taxon>
        <taxon>Bacteroidia</taxon>
        <taxon>Marinilabiliales</taxon>
        <taxon>Marinifilaceae</taxon>
        <taxon>Ancylomarina</taxon>
    </lineage>
</organism>
<proteinExistence type="predicted"/>
<dbReference type="OrthoDB" id="1121216at2"/>
<dbReference type="AlphaFoldDB" id="A0A434AXY6"/>
<keyword evidence="2" id="KW-1185">Reference proteome</keyword>
<evidence type="ECO:0000313" key="2">
    <source>
        <dbReference type="Proteomes" id="UP000282985"/>
    </source>
</evidence>
<evidence type="ECO:0000313" key="1">
    <source>
        <dbReference type="EMBL" id="RUT79417.1"/>
    </source>
</evidence>
<reference evidence="1 2" key="1">
    <citation type="submission" date="2018-11" db="EMBL/GenBank/DDBJ databases">
        <title>Parancylomarina longa gen. nov., sp. nov., isolated from sediments of southern Okinawa.</title>
        <authorList>
            <person name="Fu T."/>
        </authorList>
    </citation>
    <scope>NUCLEOTIDE SEQUENCE [LARGE SCALE GENOMIC DNA]</scope>
    <source>
        <strain evidence="1 2">T3-2 S1-C</strain>
    </source>
</reference>
<protein>
    <submittedName>
        <fullName evidence="1">Uncharacterized protein</fullName>
    </submittedName>
</protein>
<dbReference type="Proteomes" id="UP000282985">
    <property type="component" value="Unassembled WGS sequence"/>
</dbReference>
<accession>A0A434AXY6</accession>
<sequence length="109" mass="12956">MILDKKHKILAWFLSLAFILPILIKSQHMMFPNHEHHSIFDHSDSFTEVCQIQIFDYFFFTTAEIISVPPVAEFEYHIYRTKSPLNSCYERAYGYSLRAPPIHFFNKVV</sequence>